<comment type="catalytic activity">
    <reaction evidence="1">
        <text>ATP + protein L-histidine = ADP + protein N-phospho-L-histidine.</text>
        <dbReference type="EC" id="2.7.13.3"/>
    </reaction>
</comment>
<feature type="transmembrane region" description="Helical" evidence="15">
    <location>
        <begin position="164"/>
        <end position="185"/>
    </location>
</feature>
<keyword evidence="5" id="KW-0597">Phosphoprotein</keyword>
<dbReference type="EC" id="2.7.13.3" evidence="3"/>
<dbReference type="SMART" id="SM00387">
    <property type="entry name" value="HATPase_c"/>
    <property type="match status" value="1"/>
</dbReference>
<comment type="caution">
    <text evidence="18">The sequence shown here is derived from an EMBL/GenBank/DDBJ whole genome shotgun (WGS) entry which is preliminary data.</text>
</comment>
<dbReference type="SUPFAM" id="SSF47384">
    <property type="entry name" value="Homodimeric domain of signal transducing histidine kinase"/>
    <property type="match status" value="1"/>
</dbReference>
<evidence type="ECO:0000256" key="3">
    <source>
        <dbReference type="ARBA" id="ARBA00012438"/>
    </source>
</evidence>
<evidence type="ECO:0000256" key="7">
    <source>
        <dbReference type="ARBA" id="ARBA00022692"/>
    </source>
</evidence>
<protein>
    <recommendedName>
        <fullName evidence="3">histidine kinase</fullName>
        <ecNumber evidence="3">2.7.13.3</ecNumber>
    </recommendedName>
</protein>
<name>A0AAW9JX31_CARML</name>
<dbReference type="CDD" id="cd00075">
    <property type="entry name" value="HATPase"/>
    <property type="match status" value="1"/>
</dbReference>
<feature type="transmembrane region" description="Helical" evidence="15">
    <location>
        <begin position="6"/>
        <end position="27"/>
    </location>
</feature>
<dbReference type="InterPro" id="IPR004358">
    <property type="entry name" value="Sig_transdc_His_kin-like_C"/>
</dbReference>
<evidence type="ECO:0000256" key="8">
    <source>
        <dbReference type="ARBA" id="ARBA00022741"/>
    </source>
</evidence>
<evidence type="ECO:0000256" key="2">
    <source>
        <dbReference type="ARBA" id="ARBA00004651"/>
    </source>
</evidence>
<evidence type="ECO:0000256" key="13">
    <source>
        <dbReference type="ARBA" id="ARBA00023136"/>
    </source>
</evidence>
<dbReference type="Proteomes" id="UP001290462">
    <property type="component" value="Unassembled WGS sequence"/>
</dbReference>
<dbReference type="AlphaFoldDB" id="A0AAW9JX31"/>
<dbReference type="Gene3D" id="6.10.340.10">
    <property type="match status" value="1"/>
</dbReference>
<dbReference type="GO" id="GO:0000155">
    <property type="term" value="F:phosphorelay sensor kinase activity"/>
    <property type="evidence" value="ECO:0007669"/>
    <property type="project" value="InterPro"/>
</dbReference>
<feature type="domain" description="HAMP" evidence="17">
    <location>
        <begin position="184"/>
        <end position="236"/>
    </location>
</feature>
<dbReference type="SMART" id="SM00304">
    <property type="entry name" value="HAMP"/>
    <property type="match status" value="1"/>
</dbReference>
<evidence type="ECO:0000259" key="16">
    <source>
        <dbReference type="PROSITE" id="PS50109"/>
    </source>
</evidence>
<evidence type="ECO:0000256" key="6">
    <source>
        <dbReference type="ARBA" id="ARBA00022679"/>
    </source>
</evidence>
<dbReference type="InterPro" id="IPR003661">
    <property type="entry name" value="HisK_dim/P_dom"/>
</dbReference>
<dbReference type="GO" id="GO:0005886">
    <property type="term" value="C:plasma membrane"/>
    <property type="evidence" value="ECO:0007669"/>
    <property type="project" value="UniProtKB-SubCell"/>
</dbReference>
<evidence type="ECO:0000256" key="12">
    <source>
        <dbReference type="ARBA" id="ARBA00023012"/>
    </source>
</evidence>
<dbReference type="RefSeq" id="WP_057000567.1">
    <property type="nucleotide sequence ID" value="NZ_CAJGUR010000009.1"/>
</dbReference>
<comment type="subcellular location">
    <subcellularLocation>
        <location evidence="2">Cell membrane</location>
        <topology evidence="2">Multi-pass membrane protein</topology>
    </subcellularLocation>
</comment>
<dbReference type="FunFam" id="3.30.565.10:FF:000006">
    <property type="entry name" value="Sensor histidine kinase WalK"/>
    <property type="match status" value="1"/>
</dbReference>
<keyword evidence="10" id="KW-0067">ATP-binding</keyword>
<dbReference type="CDD" id="cd06225">
    <property type="entry name" value="HAMP"/>
    <property type="match status" value="1"/>
</dbReference>
<dbReference type="InterPro" id="IPR003594">
    <property type="entry name" value="HATPase_dom"/>
</dbReference>
<dbReference type="Gene3D" id="1.10.287.130">
    <property type="match status" value="1"/>
</dbReference>
<evidence type="ECO:0000256" key="5">
    <source>
        <dbReference type="ARBA" id="ARBA00022553"/>
    </source>
</evidence>
<dbReference type="SUPFAM" id="SSF55874">
    <property type="entry name" value="ATPase domain of HSP90 chaperone/DNA topoisomerase II/histidine kinase"/>
    <property type="match status" value="1"/>
</dbReference>
<keyword evidence="9 18" id="KW-0418">Kinase</keyword>
<feature type="coiled-coil region" evidence="14">
    <location>
        <begin position="221"/>
        <end position="251"/>
    </location>
</feature>
<sequence>MKYLYQQMLAFFAVIMTVLVILGFSFLKFTTDTVQENLESQLSSYANTIIENRLVENAEWAELLLHNQGVRIYVTDTNKQIISPKRDKGKYLNISDADLKELTKGNEVSSKGDSPIDLLGNKNKQLWVLVPFVYTETQEFAGIVYVDAPMSNIKGSISELKKNLYFALVISTICALILSFVLAQYQVKRINRLRSATHRISKGDFDVHLESKDRDEFDDLAEDFNTMASSLKESNEEIERQENRRRQFMADAAHEMRTPLTTINGLLEGLEYDVFPEEQKKRSITLMQNETRRLIRLVNENLDYEKIRSNQITLSRYTFNVHDALESIVQQLSGKAEESGNKLTLDCPRELTVYADYDRFVQVIVNIVQNAIQFTKDGQISVMGLAGLKETVIEITDTGIGMTAEEVKNIWERYYKADVSRKNTKFGESGLGLAIVQQLMNLHDGKVTVESVPDQGTTFRLSFPKEVIDEGTTEKLENPDLKA</sequence>
<dbReference type="PRINTS" id="PR00344">
    <property type="entry name" value="BCTRLSENSOR"/>
</dbReference>
<dbReference type="PROSITE" id="PS50885">
    <property type="entry name" value="HAMP"/>
    <property type="match status" value="1"/>
</dbReference>
<evidence type="ECO:0000256" key="14">
    <source>
        <dbReference type="SAM" id="Coils"/>
    </source>
</evidence>
<dbReference type="CDD" id="cd00082">
    <property type="entry name" value="HisKA"/>
    <property type="match status" value="1"/>
</dbReference>
<dbReference type="PANTHER" id="PTHR45528">
    <property type="entry name" value="SENSOR HISTIDINE KINASE CPXA"/>
    <property type="match status" value="1"/>
</dbReference>
<keyword evidence="8" id="KW-0547">Nucleotide-binding</keyword>
<dbReference type="GO" id="GO:0005524">
    <property type="term" value="F:ATP binding"/>
    <property type="evidence" value="ECO:0007669"/>
    <property type="project" value="UniProtKB-KW"/>
</dbReference>
<dbReference type="Pfam" id="PF02518">
    <property type="entry name" value="HATPase_c"/>
    <property type="match status" value="1"/>
</dbReference>
<evidence type="ECO:0000256" key="4">
    <source>
        <dbReference type="ARBA" id="ARBA00022475"/>
    </source>
</evidence>
<dbReference type="Gene3D" id="3.30.565.10">
    <property type="entry name" value="Histidine kinase-like ATPase, C-terminal domain"/>
    <property type="match status" value="1"/>
</dbReference>
<dbReference type="InterPro" id="IPR036890">
    <property type="entry name" value="HATPase_C_sf"/>
</dbReference>
<keyword evidence="14" id="KW-0175">Coiled coil</keyword>
<dbReference type="SUPFAM" id="SSF158472">
    <property type="entry name" value="HAMP domain-like"/>
    <property type="match status" value="1"/>
</dbReference>
<dbReference type="EMBL" id="JAVBVO010000001">
    <property type="protein sequence ID" value="MDZ5757261.1"/>
    <property type="molecule type" value="Genomic_DNA"/>
</dbReference>
<keyword evidence="6" id="KW-0808">Transferase</keyword>
<dbReference type="InterPro" id="IPR036097">
    <property type="entry name" value="HisK_dim/P_sf"/>
</dbReference>
<evidence type="ECO:0000313" key="18">
    <source>
        <dbReference type="EMBL" id="MDZ5757261.1"/>
    </source>
</evidence>
<accession>A0AAW9JX31</accession>
<keyword evidence="4" id="KW-1003">Cell membrane</keyword>
<evidence type="ECO:0000256" key="15">
    <source>
        <dbReference type="SAM" id="Phobius"/>
    </source>
</evidence>
<dbReference type="Pfam" id="PF00512">
    <property type="entry name" value="HisKA"/>
    <property type="match status" value="1"/>
</dbReference>
<dbReference type="InterPro" id="IPR003660">
    <property type="entry name" value="HAMP_dom"/>
</dbReference>
<dbReference type="Pfam" id="PF00672">
    <property type="entry name" value="HAMP"/>
    <property type="match status" value="1"/>
</dbReference>
<dbReference type="InterPro" id="IPR050398">
    <property type="entry name" value="HssS/ArlS-like"/>
</dbReference>
<dbReference type="SMART" id="SM00388">
    <property type="entry name" value="HisKA"/>
    <property type="match status" value="1"/>
</dbReference>
<evidence type="ECO:0000256" key="1">
    <source>
        <dbReference type="ARBA" id="ARBA00000085"/>
    </source>
</evidence>
<keyword evidence="11 15" id="KW-1133">Transmembrane helix</keyword>
<evidence type="ECO:0000256" key="10">
    <source>
        <dbReference type="ARBA" id="ARBA00022840"/>
    </source>
</evidence>
<dbReference type="InterPro" id="IPR005467">
    <property type="entry name" value="His_kinase_dom"/>
</dbReference>
<keyword evidence="7 15" id="KW-0812">Transmembrane</keyword>
<keyword evidence="13 15" id="KW-0472">Membrane</keyword>
<organism evidence="18 19">
    <name type="scientific">Carnobacterium maltaromaticum</name>
    <name type="common">Carnobacterium piscicola</name>
    <dbReference type="NCBI Taxonomy" id="2751"/>
    <lineage>
        <taxon>Bacteria</taxon>
        <taxon>Bacillati</taxon>
        <taxon>Bacillota</taxon>
        <taxon>Bacilli</taxon>
        <taxon>Lactobacillales</taxon>
        <taxon>Carnobacteriaceae</taxon>
        <taxon>Carnobacterium</taxon>
    </lineage>
</organism>
<gene>
    <name evidence="18" type="ORF">RAK27_01160</name>
</gene>
<feature type="domain" description="Histidine kinase" evidence="16">
    <location>
        <begin position="251"/>
        <end position="467"/>
    </location>
</feature>
<dbReference type="FunFam" id="1.10.287.130:FF:000001">
    <property type="entry name" value="Two-component sensor histidine kinase"/>
    <property type="match status" value="1"/>
</dbReference>
<dbReference type="PANTHER" id="PTHR45528:SF1">
    <property type="entry name" value="SENSOR HISTIDINE KINASE CPXA"/>
    <property type="match status" value="1"/>
</dbReference>
<evidence type="ECO:0000256" key="11">
    <source>
        <dbReference type="ARBA" id="ARBA00022989"/>
    </source>
</evidence>
<reference evidence="18" key="1">
    <citation type="submission" date="2023-08" db="EMBL/GenBank/DDBJ databases">
        <title>Genomic characterization of piscicolin 126 produced by Carnobacterium maltaromaticum CM22 strain isolated from salmon (Salmo salar).</title>
        <authorList>
            <person name="Gonzalez-Gragera E."/>
            <person name="Garcia-Lopez J.D."/>
            <person name="Teso-Perez C."/>
            <person name="Gimenez-Hernandez I."/>
            <person name="Peralta-Sanchez J.M."/>
            <person name="Valdivia E."/>
            <person name="Montalban-Lopez M."/>
            <person name="Martin-Platero A.M."/>
            <person name="Banos A."/>
            <person name="Martinez-Bueno M."/>
        </authorList>
    </citation>
    <scope>NUCLEOTIDE SEQUENCE</scope>
    <source>
        <strain evidence="18">CM22</strain>
    </source>
</reference>
<dbReference type="PROSITE" id="PS50109">
    <property type="entry name" value="HIS_KIN"/>
    <property type="match status" value="1"/>
</dbReference>
<keyword evidence="12" id="KW-0902">Two-component regulatory system</keyword>
<evidence type="ECO:0000313" key="19">
    <source>
        <dbReference type="Proteomes" id="UP001290462"/>
    </source>
</evidence>
<evidence type="ECO:0000256" key="9">
    <source>
        <dbReference type="ARBA" id="ARBA00022777"/>
    </source>
</evidence>
<evidence type="ECO:0000259" key="17">
    <source>
        <dbReference type="PROSITE" id="PS50885"/>
    </source>
</evidence>
<proteinExistence type="predicted"/>